<dbReference type="GO" id="GO:0006281">
    <property type="term" value="P:DNA repair"/>
    <property type="evidence" value="ECO:0007669"/>
    <property type="project" value="TreeGrafter"/>
</dbReference>
<dbReference type="Gene3D" id="1.10.150.240">
    <property type="entry name" value="Putative phosphatase, domain 2"/>
    <property type="match status" value="1"/>
</dbReference>
<evidence type="ECO:0000256" key="1">
    <source>
        <dbReference type="ARBA" id="ARBA00000830"/>
    </source>
</evidence>
<evidence type="ECO:0000256" key="3">
    <source>
        <dbReference type="ARBA" id="ARBA00006171"/>
    </source>
</evidence>
<dbReference type="AlphaFoldDB" id="A0A975F5R7"/>
<dbReference type="SFLD" id="SFLDG01135">
    <property type="entry name" value="C1.5.6:_HAD__Beta-PGM__Phospha"/>
    <property type="match status" value="1"/>
</dbReference>
<dbReference type="PRINTS" id="PR00413">
    <property type="entry name" value="HADHALOGNASE"/>
</dbReference>
<evidence type="ECO:0000256" key="4">
    <source>
        <dbReference type="ARBA" id="ARBA00013078"/>
    </source>
</evidence>
<dbReference type="InterPro" id="IPR041492">
    <property type="entry name" value="HAD_2"/>
</dbReference>
<protein>
    <recommendedName>
        <fullName evidence="4">phosphoglycolate phosphatase</fullName>
        <ecNumber evidence="4">3.1.3.18</ecNumber>
    </recommendedName>
</protein>
<dbReference type="NCBIfam" id="TIGR01509">
    <property type="entry name" value="HAD-SF-IA-v3"/>
    <property type="match status" value="1"/>
</dbReference>
<dbReference type="RefSeq" id="WP_210119605.1">
    <property type="nucleotide sequence ID" value="NZ_CP054142.1"/>
</dbReference>
<keyword evidence="5" id="KW-0378">Hydrolase</keyword>
<evidence type="ECO:0000313" key="5">
    <source>
        <dbReference type="EMBL" id="QTQ14976.1"/>
    </source>
</evidence>
<evidence type="ECO:0000313" key="6">
    <source>
        <dbReference type="Proteomes" id="UP000671908"/>
    </source>
</evidence>
<accession>A0A975F5R7</accession>
<comment type="similarity">
    <text evidence="3">Belongs to the HAD-like hydrolase superfamily. CbbY/CbbZ/Gph/YieH family.</text>
</comment>
<proteinExistence type="inferred from homology"/>
<dbReference type="InterPro" id="IPR050155">
    <property type="entry name" value="HAD-like_hydrolase_sf"/>
</dbReference>
<dbReference type="Proteomes" id="UP000671908">
    <property type="component" value="Chromosome"/>
</dbReference>
<organism evidence="5 6">
    <name type="scientific">Treponema parvum</name>
    <dbReference type="NCBI Taxonomy" id="138851"/>
    <lineage>
        <taxon>Bacteria</taxon>
        <taxon>Pseudomonadati</taxon>
        <taxon>Spirochaetota</taxon>
        <taxon>Spirochaetia</taxon>
        <taxon>Spirochaetales</taxon>
        <taxon>Treponemataceae</taxon>
        <taxon>Treponema</taxon>
    </lineage>
</organism>
<dbReference type="PANTHER" id="PTHR43434:SF1">
    <property type="entry name" value="PHOSPHOGLYCOLATE PHOSPHATASE"/>
    <property type="match status" value="1"/>
</dbReference>
<comment type="catalytic activity">
    <reaction evidence="1">
        <text>2-phosphoglycolate + H2O = glycolate + phosphate</text>
        <dbReference type="Rhea" id="RHEA:14369"/>
        <dbReference type="ChEBI" id="CHEBI:15377"/>
        <dbReference type="ChEBI" id="CHEBI:29805"/>
        <dbReference type="ChEBI" id="CHEBI:43474"/>
        <dbReference type="ChEBI" id="CHEBI:58033"/>
        <dbReference type="EC" id="3.1.3.18"/>
    </reaction>
</comment>
<dbReference type="FunFam" id="3.40.50.1000:FF:000022">
    <property type="entry name" value="Phosphoglycolate phosphatase"/>
    <property type="match status" value="1"/>
</dbReference>
<gene>
    <name evidence="5" type="ORF">HRQ91_11180</name>
</gene>
<dbReference type="EC" id="3.1.3.18" evidence="4"/>
<dbReference type="PANTHER" id="PTHR43434">
    <property type="entry name" value="PHOSPHOGLYCOLATE PHOSPHATASE"/>
    <property type="match status" value="1"/>
</dbReference>
<dbReference type="SFLD" id="SFLDG01129">
    <property type="entry name" value="C1.5:_HAD__Beta-PGM__Phosphata"/>
    <property type="match status" value="1"/>
</dbReference>
<dbReference type="NCBIfam" id="TIGR01549">
    <property type="entry name" value="HAD-SF-IA-v1"/>
    <property type="match status" value="1"/>
</dbReference>
<dbReference type="Gene3D" id="3.40.50.1000">
    <property type="entry name" value="HAD superfamily/HAD-like"/>
    <property type="match status" value="1"/>
</dbReference>
<dbReference type="GO" id="GO:0008967">
    <property type="term" value="F:phosphoglycolate phosphatase activity"/>
    <property type="evidence" value="ECO:0007669"/>
    <property type="project" value="UniProtKB-EC"/>
</dbReference>
<evidence type="ECO:0000256" key="2">
    <source>
        <dbReference type="ARBA" id="ARBA00004818"/>
    </source>
</evidence>
<dbReference type="KEGG" id="tpav:HRQ91_11180"/>
<dbReference type="GO" id="GO:0005829">
    <property type="term" value="C:cytosol"/>
    <property type="evidence" value="ECO:0007669"/>
    <property type="project" value="TreeGrafter"/>
</dbReference>
<dbReference type="Pfam" id="PF13419">
    <property type="entry name" value="HAD_2"/>
    <property type="match status" value="1"/>
</dbReference>
<reference evidence="5 6" key="1">
    <citation type="journal article" date="2021" name="Microbiol. Resour. Announc.">
        <title>Complete Genome Sequences of Three Human Oral Treponema parvum Isolates.</title>
        <authorList>
            <person name="Zeng H."/>
            <person name="Watt R.M."/>
        </authorList>
    </citation>
    <scope>NUCLEOTIDE SEQUENCE [LARGE SCALE GENOMIC DNA]</scope>
    <source>
        <strain evidence="5 6">ATCC 700770</strain>
    </source>
</reference>
<dbReference type="EMBL" id="CP054142">
    <property type="protein sequence ID" value="QTQ14976.1"/>
    <property type="molecule type" value="Genomic_DNA"/>
</dbReference>
<comment type="pathway">
    <text evidence="2">Organic acid metabolism; glycolate biosynthesis; glycolate from 2-phosphoglycolate: step 1/1.</text>
</comment>
<dbReference type="SUPFAM" id="SSF56784">
    <property type="entry name" value="HAD-like"/>
    <property type="match status" value="1"/>
</dbReference>
<dbReference type="InterPro" id="IPR036412">
    <property type="entry name" value="HAD-like_sf"/>
</dbReference>
<sequence length="234" mass="25956">MKNFIKDIRGIIFDCDGVIIDSAADMAEAVNVTLEHFGLKRIDEQTAVSFVGNGAKKLIERSLACSLETKSSLEPERIDAVLRWYVSYYAEHALERTVLYPGFAYLIERLMIKGIKMAVVSNKPQNITHDILSYFDIDEYFDAIIGPEQLKNMKPDPEGLQQALEAMNKSVGNLKHISKDETLMVGDSAVDVQAGHNFGCRTCAVTKGLGDKEKLLAEKADIIVGYAGELISFF</sequence>
<name>A0A975F5R7_9SPIR</name>
<dbReference type="InterPro" id="IPR023214">
    <property type="entry name" value="HAD_sf"/>
</dbReference>
<dbReference type="InterPro" id="IPR023198">
    <property type="entry name" value="PGP-like_dom2"/>
</dbReference>
<keyword evidence="6" id="KW-1185">Reference proteome</keyword>
<dbReference type="InterPro" id="IPR006439">
    <property type="entry name" value="HAD-SF_hydro_IA"/>
</dbReference>
<dbReference type="SFLD" id="SFLDS00003">
    <property type="entry name" value="Haloacid_Dehalogenase"/>
    <property type="match status" value="1"/>
</dbReference>